<dbReference type="AlphaFoldDB" id="A0A9P6N9Y1"/>
<accession>A0A9P6N9Y1</accession>
<dbReference type="EMBL" id="MU167352">
    <property type="protein sequence ID" value="KAG0142319.1"/>
    <property type="molecule type" value="Genomic_DNA"/>
</dbReference>
<proteinExistence type="predicted"/>
<comment type="caution">
    <text evidence="1">The sequence shown here is derived from an EMBL/GenBank/DDBJ whole genome shotgun (WGS) entry which is preliminary data.</text>
</comment>
<reference evidence="1" key="1">
    <citation type="submission" date="2013-11" db="EMBL/GenBank/DDBJ databases">
        <title>Genome sequence of the fusiform rust pathogen reveals effectors for host alternation and coevolution with pine.</title>
        <authorList>
            <consortium name="DOE Joint Genome Institute"/>
            <person name="Smith K."/>
            <person name="Pendleton A."/>
            <person name="Kubisiak T."/>
            <person name="Anderson C."/>
            <person name="Salamov A."/>
            <person name="Aerts A."/>
            <person name="Riley R."/>
            <person name="Clum A."/>
            <person name="Lindquist E."/>
            <person name="Ence D."/>
            <person name="Campbell M."/>
            <person name="Kronenberg Z."/>
            <person name="Feau N."/>
            <person name="Dhillon B."/>
            <person name="Hamelin R."/>
            <person name="Burleigh J."/>
            <person name="Smith J."/>
            <person name="Yandell M."/>
            <person name="Nelson C."/>
            <person name="Grigoriev I."/>
            <person name="Davis J."/>
        </authorList>
    </citation>
    <scope>NUCLEOTIDE SEQUENCE</scope>
    <source>
        <strain evidence="1">G11</strain>
    </source>
</reference>
<organism evidence="1 2">
    <name type="scientific">Cronartium quercuum f. sp. fusiforme G11</name>
    <dbReference type="NCBI Taxonomy" id="708437"/>
    <lineage>
        <taxon>Eukaryota</taxon>
        <taxon>Fungi</taxon>
        <taxon>Dikarya</taxon>
        <taxon>Basidiomycota</taxon>
        <taxon>Pucciniomycotina</taxon>
        <taxon>Pucciniomycetes</taxon>
        <taxon>Pucciniales</taxon>
        <taxon>Coleosporiaceae</taxon>
        <taxon>Cronartium</taxon>
    </lineage>
</organism>
<keyword evidence="2" id="KW-1185">Reference proteome</keyword>
<gene>
    <name evidence="1" type="ORF">CROQUDRAFT_97680</name>
</gene>
<dbReference type="Proteomes" id="UP000886653">
    <property type="component" value="Unassembled WGS sequence"/>
</dbReference>
<evidence type="ECO:0000313" key="2">
    <source>
        <dbReference type="Proteomes" id="UP000886653"/>
    </source>
</evidence>
<protein>
    <submittedName>
        <fullName evidence="1">Uncharacterized protein</fullName>
    </submittedName>
</protein>
<evidence type="ECO:0000313" key="1">
    <source>
        <dbReference type="EMBL" id="KAG0142319.1"/>
    </source>
</evidence>
<name>A0A9P6N9Y1_9BASI</name>
<sequence>MRACFTLNRIAFFVFSGLPLWHWIAIGDMMEGQAGSGKWKFREQSCTSYPNAKPSQLSFIPERPRQASVFSVIPPSDSFSWGLPSISELLDVNQREKEKDERKRRGSPGS</sequence>